<dbReference type="AlphaFoldDB" id="U7QFM2"/>
<dbReference type="EMBL" id="AUZM01000031">
    <property type="protein sequence ID" value="ERT06749.1"/>
    <property type="molecule type" value="Genomic_DNA"/>
</dbReference>
<accession>U7QFM2</accession>
<sequence>MGLILLKIEPKPIAHKKIPRPFEVFSKGFGANKIAIFFQNLYFLI</sequence>
<organism evidence="1 2">
    <name type="scientific">Lyngbya aestuarii BL J</name>
    <dbReference type="NCBI Taxonomy" id="1348334"/>
    <lineage>
        <taxon>Bacteria</taxon>
        <taxon>Bacillati</taxon>
        <taxon>Cyanobacteriota</taxon>
        <taxon>Cyanophyceae</taxon>
        <taxon>Oscillatoriophycideae</taxon>
        <taxon>Oscillatoriales</taxon>
        <taxon>Microcoleaceae</taxon>
        <taxon>Lyngbya</taxon>
    </lineage>
</organism>
<keyword evidence="2" id="KW-1185">Reference proteome</keyword>
<evidence type="ECO:0000313" key="1">
    <source>
        <dbReference type="EMBL" id="ERT06749.1"/>
    </source>
</evidence>
<gene>
    <name evidence="1" type="ORF">M595_3292</name>
</gene>
<evidence type="ECO:0000313" key="2">
    <source>
        <dbReference type="Proteomes" id="UP000017127"/>
    </source>
</evidence>
<reference evidence="1 2" key="1">
    <citation type="journal article" date="2013" name="Front. Microbiol.">
        <title>Comparative genomic analyses of the cyanobacterium, Lyngbya aestuarii BL J, a powerful hydrogen producer.</title>
        <authorList>
            <person name="Kothari A."/>
            <person name="Vaughn M."/>
            <person name="Garcia-Pichel F."/>
        </authorList>
    </citation>
    <scope>NUCLEOTIDE SEQUENCE [LARGE SCALE GENOMIC DNA]</scope>
    <source>
        <strain evidence="1 2">BL J</strain>
    </source>
</reference>
<comment type="caution">
    <text evidence="1">The sequence shown here is derived from an EMBL/GenBank/DDBJ whole genome shotgun (WGS) entry which is preliminary data.</text>
</comment>
<proteinExistence type="predicted"/>
<protein>
    <submittedName>
        <fullName evidence="1">Uncharacterized protein</fullName>
    </submittedName>
</protein>
<name>U7QFM2_9CYAN</name>
<dbReference type="Proteomes" id="UP000017127">
    <property type="component" value="Unassembled WGS sequence"/>
</dbReference>